<keyword evidence="1" id="KW-0812">Transmembrane</keyword>
<reference evidence="2 3" key="1">
    <citation type="submission" date="2016-10" db="EMBL/GenBank/DDBJ databases">
        <authorList>
            <person name="de Groot N.N."/>
        </authorList>
    </citation>
    <scope>NUCLEOTIDE SEQUENCE [LARGE SCALE GENOMIC DNA]</scope>
    <source>
        <strain evidence="2 3">CBS 141442</strain>
    </source>
</reference>
<feature type="transmembrane region" description="Helical" evidence="1">
    <location>
        <begin position="50"/>
        <end position="69"/>
    </location>
</feature>
<keyword evidence="1" id="KW-0472">Membrane</keyword>
<evidence type="ECO:0000313" key="3">
    <source>
        <dbReference type="Proteomes" id="UP000182334"/>
    </source>
</evidence>
<proteinExistence type="predicted"/>
<sequence length="93" mass="10346">MIARSSLRFSRVLISGSRSYSVKKQANKFNKLMDKIGDENTKESQKTIKVIRKIGAGSIIIVICSLLWASTLSAPVKETYEEIPVLSKDVRSS</sequence>
<organism evidence="2 3">
    <name type="scientific">Sungouiella intermedia</name>
    <dbReference type="NCBI Taxonomy" id="45354"/>
    <lineage>
        <taxon>Eukaryota</taxon>
        <taxon>Fungi</taxon>
        <taxon>Dikarya</taxon>
        <taxon>Ascomycota</taxon>
        <taxon>Saccharomycotina</taxon>
        <taxon>Pichiomycetes</taxon>
        <taxon>Metschnikowiaceae</taxon>
        <taxon>Sungouiella</taxon>
    </lineage>
</organism>
<keyword evidence="1" id="KW-1133">Transmembrane helix</keyword>
<dbReference type="Proteomes" id="UP000182334">
    <property type="component" value="Chromosome IV"/>
</dbReference>
<protein>
    <submittedName>
        <fullName evidence="2">CIC11C00000004056</fullName>
    </submittedName>
</protein>
<name>A0A1L0BUK1_9ASCO</name>
<dbReference type="OrthoDB" id="4089884at2759"/>
<evidence type="ECO:0000256" key="1">
    <source>
        <dbReference type="SAM" id="Phobius"/>
    </source>
</evidence>
<evidence type="ECO:0000313" key="2">
    <source>
        <dbReference type="EMBL" id="SGZ53978.1"/>
    </source>
</evidence>
<gene>
    <name evidence="2" type="ORF">SAMEA4029010_CIC11G00000004056</name>
</gene>
<keyword evidence="3" id="KW-1185">Reference proteome</keyword>
<accession>A0A1L0BUK1</accession>
<dbReference type="EMBL" id="LT635759">
    <property type="protein sequence ID" value="SGZ53978.1"/>
    <property type="molecule type" value="Genomic_DNA"/>
</dbReference>
<dbReference type="AlphaFoldDB" id="A0A1L0BUK1"/>